<organism evidence="2">
    <name type="scientific">Sulfurisphaera javensis</name>
    <dbReference type="NCBI Taxonomy" id="2049879"/>
    <lineage>
        <taxon>Archaea</taxon>
        <taxon>Thermoproteota</taxon>
        <taxon>Thermoprotei</taxon>
        <taxon>Sulfolobales</taxon>
        <taxon>Sulfolobaceae</taxon>
        <taxon>Sulfurisphaera</taxon>
    </lineage>
</organism>
<proteinExistence type="predicted"/>
<feature type="transmembrane region" description="Helical" evidence="1">
    <location>
        <begin position="42"/>
        <end position="65"/>
    </location>
</feature>
<sequence>MLGLILAILFIVIDVVISIWNSYNSGKIFAYRKGIGELTYVLGGFLPMSYIIALILTIILAELGYLSFSDTVFLLSFSFLFFGLAIVMWGVIATTFSAIATVKGRDWKAGLITVWNAFATIWDAYDYITGFLSAWKSIRRAIDSSDFSILDVIAVIALAIGIGFVITYVAFKEGVKSERVINYRRYY</sequence>
<keyword evidence="1" id="KW-0472">Membrane</keyword>
<gene>
    <name evidence="2" type="ORF">SJAV_02170</name>
</gene>
<accession>A0AAT9GN72</accession>
<dbReference type="GeneID" id="92353147"/>
<feature type="transmembrane region" description="Helical" evidence="1">
    <location>
        <begin position="147"/>
        <end position="171"/>
    </location>
</feature>
<keyword evidence="1" id="KW-1133">Transmembrane helix</keyword>
<evidence type="ECO:0000313" key="2">
    <source>
        <dbReference type="EMBL" id="BFH72273.1"/>
    </source>
</evidence>
<protein>
    <submittedName>
        <fullName evidence="2">Uncharacterized protein</fullName>
    </submittedName>
</protein>
<keyword evidence="1" id="KW-0812">Transmembrane</keyword>
<dbReference type="AlphaFoldDB" id="A0AAT9GN72"/>
<reference evidence="2" key="1">
    <citation type="submission" date="2024-03" db="EMBL/GenBank/DDBJ databases">
        <title>Complete genome sequence of Sulfurisphaera javensis strain KD-1.</title>
        <authorList>
            <person name="Sakai H."/>
            <person name="Nur N."/>
            <person name="Suwanto A."/>
            <person name="Kurosawa N."/>
        </authorList>
    </citation>
    <scope>NUCLEOTIDE SEQUENCE</scope>
    <source>
        <strain evidence="2">KD-1</strain>
    </source>
</reference>
<dbReference type="KEGG" id="sjv:SJAV_02170"/>
<name>A0AAT9GN72_9CREN</name>
<feature type="transmembrane region" description="Helical" evidence="1">
    <location>
        <begin position="72"/>
        <end position="92"/>
    </location>
</feature>
<dbReference type="RefSeq" id="WP_369610509.1">
    <property type="nucleotide sequence ID" value="NZ_AP031322.1"/>
</dbReference>
<evidence type="ECO:0000256" key="1">
    <source>
        <dbReference type="SAM" id="Phobius"/>
    </source>
</evidence>
<dbReference type="EMBL" id="AP031322">
    <property type="protein sequence ID" value="BFH72273.1"/>
    <property type="molecule type" value="Genomic_DNA"/>
</dbReference>
<feature type="transmembrane region" description="Helical" evidence="1">
    <location>
        <begin position="112"/>
        <end position="135"/>
    </location>
</feature>